<comment type="caution">
    <text evidence="3">The sequence shown here is derived from an EMBL/GenBank/DDBJ whole genome shotgun (WGS) entry which is preliminary data.</text>
</comment>
<dbReference type="InterPro" id="IPR023346">
    <property type="entry name" value="Lysozyme-like_dom_sf"/>
</dbReference>
<dbReference type="EMBL" id="JAUSUE010000012">
    <property type="protein sequence ID" value="MDQ0204066.1"/>
    <property type="molecule type" value="Genomic_DNA"/>
</dbReference>
<evidence type="ECO:0000256" key="1">
    <source>
        <dbReference type="SAM" id="Coils"/>
    </source>
</evidence>
<evidence type="ECO:0000259" key="2">
    <source>
        <dbReference type="Pfam" id="PF01464"/>
    </source>
</evidence>
<dbReference type="PANTHER" id="PTHR37423">
    <property type="entry name" value="SOLUBLE LYTIC MUREIN TRANSGLYCOSYLASE-RELATED"/>
    <property type="match status" value="1"/>
</dbReference>
<dbReference type="Gene3D" id="1.10.530.10">
    <property type="match status" value="1"/>
</dbReference>
<keyword evidence="4" id="KW-1185">Reference proteome</keyword>
<dbReference type="PANTHER" id="PTHR37423:SF2">
    <property type="entry name" value="MEMBRANE-BOUND LYTIC MUREIN TRANSGLYCOSYLASE C"/>
    <property type="match status" value="1"/>
</dbReference>
<evidence type="ECO:0000313" key="4">
    <source>
        <dbReference type="Proteomes" id="UP001239167"/>
    </source>
</evidence>
<reference evidence="3 4" key="1">
    <citation type="submission" date="2023-07" db="EMBL/GenBank/DDBJ databases">
        <title>Genomic Encyclopedia of Type Strains, Phase IV (KMG-IV): sequencing the most valuable type-strain genomes for metagenomic binning, comparative biology and taxonomic classification.</title>
        <authorList>
            <person name="Goeker M."/>
        </authorList>
    </citation>
    <scope>NUCLEOTIDE SEQUENCE [LARGE SCALE GENOMIC DNA]</scope>
    <source>
        <strain evidence="3 4">DSM 16980</strain>
    </source>
</reference>
<protein>
    <recommendedName>
        <fullName evidence="2">Transglycosylase SLT domain-containing protein</fullName>
    </recommendedName>
</protein>
<dbReference type="Proteomes" id="UP001239167">
    <property type="component" value="Unassembled WGS sequence"/>
</dbReference>
<evidence type="ECO:0000313" key="3">
    <source>
        <dbReference type="EMBL" id="MDQ0204066.1"/>
    </source>
</evidence>
<accession>A0ABT9Y8A8</accession>
<dbReference type="CDD" id="cd00254">
    <property type="entry name" value="LT-like"/>
    <property type="match status" value="1"/>
</dbReference>
<dbReference type="RefSeq" id="WP_307224225.1">
    <property type="nucleotide sequence ID" value="NZ_CP116940.1"/>
</dbReference>
<feature type="coiled-coil region" evidence="1">
    <location>
        <begin position="857"/>
        <end position="887"/>
    </location>
</feature>
<name>A0ABT9Y8A8_9FIRM</name>
<dbReference type="SUPFAM" id="SSF53955">
    <property type="entry name" value="Lysozyme-like"/>
    <property type="match status" value="1"/>
</dbReference>
<sequence length="1278" mass="135782">MSVISELMVKIGADSSGLSKELDKSQTEIKQAFNVNPVNEMQNALTGTTSSVSALITKFAGLAAVTAGGFGLSSIVQSAVDAGENVYQLSNRLHITNAEAVEMSRILKLTGADVQTAASAFLRFDKNLVSNSTEGKKAQATLKAVGVSMQDSSGKLLPLNEQLKNLAQGYKLASDAGYGQEFIMNTLGVRGMTLTKTLQNYTEAAENAAKVKGIGLDVEQMHKISQQLDVLKMQAGQLELVGGAVFAPIAAELFPPIIAGLAETAKYVAANKTEIIDLSKDLLELVAIYKTFQAVSSISSKVSDVWAQTKPASTGTSVAGDAVISASQQKSIDKRTRLLDQAAEKEKKTMQQTVMAMQISEEEKAALVTKSCVEIEQRTAIMAEKITTDMTAAYQAMNTENAASAEKQTAGFASVQIAATEAAAKVAAVNAGTAESANLVISANERVAESEAVKADSAKIASAAAVEANAAIAESAEAARIVEVELGESIDLVGIQAIAAGEKAVAAQTESTAATQAAAIEQEALGAKTALAGDAAVAAGTKTVVATDSAATAVTRLTSLVWALAGGWLGVAAAIGYAIYKMYEWKQQKDTENRNNTYDLNDKKYFWNKDTNSWTTQEDDNDAGYTVYDPKTGGYTANAQKTVEVTDEDTVSQLDQAAGERWLDTDQGKAWAAQQEAERKQADIDAQQQALASQFADINNIGEKTPKEKKQKAPEVLHYSLLETDQLKPYANEIEYAANTYGIDPNFLASIILTESNGDQNAVSSAGAIGLGQLMPDTAAGLGVSNPYDPDENIMGSAQYAAGLYQKYGDYRLAAAGYNAGGGAVEKYGDVPPYEETQNYVAKVMGLYNSSSTYFANGTEKNNQQNIQKKLEDLKKAQQEATSLMNSMQEGIYGETATTYQQGMSKVVADVAQKSGEIAKLQAAGVNVDGLKTELNEYETVMKTKVVDAWKKSWSEVKEDTKSTLAAVNDDYAAAADVEYQTALRKLADERKEKLKAIAEDQNDAVAKVAVEEWANAQLLAAQKKYDEAIKQSHEKRMQALEDEGDYRKIIEELTNNPQAEKNDLDIDGQKALAKEYVTLWDDAHSSIYNNLASSASSFYSSMSSSMSDFITGTHSAIDVVHDFEKSVLNAIANIVAQRASAQITNSLLGVVSTAFGVSTAMSASWTTDVTNPEDMTDLMTSVPALANGGIVSAPTLALIGEKPGVSEAVVPLPSNGLIGGGGGVQVNIVNNTNSNVQMQSSSYDDSLQKTVLNFVVDGVQRNVNNSASSLKTLLSSR</sequence>
<gene>
    <name evidence="3" type="ORF">J2S01_001788</name>
</gene>
<feature type="domain" description="Transglycosylase SLT" evidence="2">
    <location>
        <begin position="734"/>
        <end position="833"/>
    </location>
</feature>
<proteinExistence type="predicted"/>
<dbReference type="Pfam" id="PF01464">
    <property type="entry name" value="SLT"/>
    <property type="match status" value="1"/>
</dbReference>
<dbReference type="InterPro" id="IPR008258">
    <property type="entry name" value="Transglycosylase_SLT_dom_1"/>
</dbReference>
<organism evidence="3 4">
    <name type="scientific">Pectinatus haikarae</name>
    <dbReference type="NCBI Taxonomy" id="349096"/>
    <lineage>
        <taxon>Bacteria</taxon>
        <taxon>Bacillati</taxon>
        <taxon>Bacillota</taxon>
        <taxon>Negativicutes</taxon>
        <taxon>Selenomonadales</taxon>
        <taxon>Selenomonadaceae</taxon>
        <taxon>Pectinatus</taxon>
    </lineage>
</organism>
<keyword evidence="1" id="KW-0175">Coiled coil</keyword>